<evidence type="ECO:0000256" key="6">
    <source>
        <dbReference type="ARBA" id="ARBA00022691"/>
    </source>
</evidence>
<evidence type="ECO:0000256" key="8">
    <source>
        <dbReference type="ARBA" id="ARBA00022842"/>
    </source>
</evidence>
<dbReference type="Proteomes" id="UP000295632">
    <property type="component" value="Unassembled WGS sequence"/>
</dbReference>
<dbReference type="InterPro" id="IPR038546">
    <property type="entry name" value="Hen1_N_sf"/>
</dbReference>
<evidence type="ECO:0000256" key="10">
    <source>
        <dbReference type="ARBA" id="ARBA00023158"/>
    </source>
</evidence>
<dbReference type="Gene3D" id="3.30.1610.20">
    <property type="entry name" value="Hen1, N-terminal domain"/>
    <property type="match status" value="1"/>
</dbReference>
<dbReference type="InterPro" id="IPR029063">
    <property type="entry name" value="SAM-dependent_MTases_sf"/>
</dbReference>
<dbReference type="PANTHER" id="PTHR21404">
    <property type="entry name" value="HEN1"/>
    <property type="match status" value="1"/>
</dbReference>
<keyword evidence="5 14" id="KW-0808">Transferase</keyword>
<dbReference type="InterPro" id="IPR024740">
    <property type="entry name" value="Hen1_N"/>
</dbReference>
<dbReference type="EC" id="2.1.1.386" evidence="11"/>
<sequence length="442" mass="50731">MQLTIKATGSDVSALSYLLAKNPANLYERKVKEHFVRFFFGTFSDTFVEATIFVTPDPLALVTHKNSYDITHYINDREFVASSIFCSLCKSALATALNGLPNTAYANYVDMTFPLTFTVGPIASGLSDEHVELLFKPLGYDVTFQYQSSESDVEKGSARMLTIQGLTTLQAGLRQLFVLLPVLDDYKHYYIDEKEMEKLERYGEGWLDEHPEKALIYRRALRFKELYAPLQNDEETQEKTPKRSLNHQRYEAIASTIATFPNRARVIDLGAGEGKLLERLRLIPGIEELLAVEPSQAMLLRAMKAIEVSTEDGIKPTLLQGSLFYYDHRLLDSDVIVLCEVIEHIDEERLPACMAMILDEYRPGALIITTPNKEYNQLYDMPEERRHHDHRFEWTRDQFTDWCYKINEGQSYDLTFSGIGDDNEIYGQPTQMCVFTRKEARL</sequence>
<keyword evidence="6" id="KW-0949">S-adenosyl-L-methionine</keyword>
<dbReference type="RefSeq" id="WP_133581764.1">
    <property type="nucleotide sequence ID" value="NZ_SNYJ01000019.1"/>
</dbReference>
<dbReference type="GO" id="GO:0031047">
    <property type="term" value="P:regulatory ncRNA-mediated gene silencing"/>
    <property type="evidence" value="ECO:0007669"/>
    <property type="project" value="UniProtKB-KW"/>
</dbReference>
<evidence type="ECO:0000256" key="5">
    <source>
        <dbReference type="ARBA" id="ARBA00022679"/>
    </source>
</evidence>
<name>A0A4R6TT22_9BACI</name>
<dbReference type="InterPro" id="IPR026610">
    <property type="entry name" value="Hen1"/>
</dbReference>
<keyword evidence="7" id="KW-0479">Metal-binding</keyword>
<accession>A0A4R6TT22</accession>
<comment type="caution">
    <text evidence="14">The sequence shown here is derived from an EMBL/GenBank/DDBJ whole genome shotgun (WGS) entry which is preliminary data.</text>
</comment>
<evidence type="ECO:0000256" key="3">
    <source>
        <dbReference type="ARBA" id="ARBA00021330"/>
    </source>
</evidence>
<feature type="domain" description="Hen1 N-terminal" evidence="13">
    <location>
        <begin position="1"/>
        <end position="225"/>
    </location>
</feature>
<evidence type="ECO:0000256" key="1">
    <source>
        <dbReference type="ARBA" id="ARBA00001946"/>
    </source>
</evidence>
<proteinExistence type="inferred from homology"/>
<dbReference type="SUPFAM" id="SSF53335">
    <property type="entry name" value="S-adenosyl-L-methionine-dependent methyltransferases"/>
    <property type="match status" value="1"/>
</dbReference>
<organism evidence="14 15">
    <name type="scientific">Aureibacillus halotolerans</name>
    <dbReference type="NCBI Taxonomy" id="1508390"/>
    <lineage>
        <taxon>Bacteria</taxon>
        <taxon>Bacillati</taxon>
        <taxon>Bacillota</taxon>
        <taxon>Bacilli</taxon>
        <taxon>Bacillales</taxon>
        <taxon>Bacillaceae</taxon>
        <taxon>Aureibacillus</taxon>
    </lineage>
</organism>
<dbReference type="Pfam" id="PF12623">
    <property type="entry name" value="Hen1_L"/>
    <property type="match status" value="1"/>
</dbReference>
<dbReference type="GO" id="GO:0001510">
    <property type="term" value="P:RNA methylation"/>
    <property type="evidence" value="ECO:0007669"/>
    <property type="project" value="InterPro"/>
</dbReference>
<dbReference type="NCBIfam" id="TIGR04074">
    <property type="entry name" value="bacter_Hen1"/>
    <property type="match status" value="1"/>
</dbReference>
<dbReference type="Pfam" id="PF13489">
    <property type="entry name" value="Methyltransf_23"/>
    <property type="match status" value="1"/>
</dbReference>
<evidence type="ECO:0000256" key="9">
    <source>
        <dbReference type="ARBA" id="ARBA00022884"/>
    </source>
</evidence>
<reference evidence="14 15" key="1">
    <citation type="submission" date="2019-03" db="EMBL/GenBank/DDBJ databases">
        <title>Genomic Encyclopedia of Type Strains, Phase IV (KMG-IV): sequencing the most valuable type-strain genomes for metagenomic binning, comparative biology and taxonomic classification.</title>
        <authorList>
            <person name="Goeker M."/>
        </authorList>
    </citation>
    <scope>NUCLEOTIDE SEQUENCE [LARGE SCALE GENOMIC DNA]</scope>
    <source>
        <strain evidence="14 15">DSM 28697</strain>
    </source>
</reference>
<evidence type="ECO:0000256" key="2">
    <source>
        <dbReference type="ARBA" id="ARBA00009026"/>
    </source>
</evidence>
<dbReference type="EMBL" id="SNYJ01000019">
    <property type="protein sequence ID" value="TDQ36236.1"/>
    <property type="molecule type" value="Genomic_DNA"/>
</dbReference>
<gene>
    <name evidence="14" type="ORF">EV213_11925</name>
</gene>
<keyword evidence="10" id="KW-0943">RNA-mediated gene silencing</keyword>
<dbReference type="InterPro" id="IPR024026">
    <property type="entry name" value="3'-RNA_MeTfrase_Hen1_bac"/>
</dbReference>
<evidence type="ECO:0000313" key="15">
    <source>
        <dbReference type="Proteomes" id="UP000295632"/>
    </source>
</evidence>
<comment type="similarity">
    <text evidence="2">Belongs to the methyltransferase superfamily. HEN1 family.</text>
</comment>
<dbReference type="GO" id="GO:0003723">
    <property type="term" value="F:RNA binding"/>
    <property type="evidence" value="ECO:0007669"/>
    <property type="project" value="UniProtKB-KW"/>
</dbReference>
<dbReference type="AlphaFoldDB" id="A0A4R6TT22"/>
<evidence type="ECO:0000259" key="13">
    <source>
        <dbReference type="Pfam" id="PF12623"/>
    </source>
</evidence>
<evidence type="ECO:0000256" key="7">
    <source>
        <dbReference type="ARBA" id="ARBA00022723"/>
    </source>
</evidence>
<evidence type="ECO:0000313" key="14">
    <source>
        <dbReference type="EMBL" id="TDQ36236.1"/>
    </source>
</evidence>
<comment type="catalytic activity">
    <reaction evidence="12">
        <text>small RNA 3'-end nucleotide + S-adenosyl-L-methionine = small RNA 3'-end 2'-O-methylnucleotide + S-adenosyl-L-homocysteine + H(+)</text>
        <dbReference type="Rhea" id="RHEA:37887"/>
        <dbReference type="Rhea" id="RHEA-COMP:10415"/>
        <dbReference type="Rhea" id="RHEA-COMP:10416"/>
        <dbReference type="ChEBI" id="CHEBI:15378"/>
        <dbReference type="ChEBI" id="CHEBI:57856"/>
        <dbReference type="ChEBI" id="CHEBI:59789"/>
        <dbReference type="ChEBI" id="CHEBI:74896"/>
        <dbReference type="ChEBI" id="CHEBI:74898"/>
        <dbReference type="EC" id="2.1.1.386"/>
    </reaction>
</comment>
<keyword evidence="9" id="KW-0694">RNA-binding</keyword>
<evidence type="ECO:0000256" key="11">
    <source>
        <dbReference type="ARBA" id="ARBA00035025"/>
    </source>
</evidence>
<comment type="cofactor">
    <cofactor evidence="1">
        <name>Mg(2+)</name>
        <dbReference type="ChEBI" id="CHEBI:18420"/>
    </cofactor>
</comment>
<dbReference type="OrthoDB" id="626362at2"/>
<keyword evidence="15" id="KW-1185">Reference proteome</keyword>
<dbReference type="GO" id="GO:0090486">
    <property type="term" value="F:small RNA 2'-O-methyltransferase activity"/>
    <property type="evidence" value="ECO:0007669"/>
    <property type="project" value="UniProtKB-EC"/>
</dbReference>
<dbReference type="GO" id="GO:0046872">
    <property type="term" value="F:metal ion binding"/>
    <property type="evidence" value="ECO:0007669"/>
    <property type="project" value="UniProtKB-KW"/>
</dbReference>
<keyword evidence="4 14" id="KW-0489">Methyltransferase</keyword>
<evidence type="ECO:0000256" key="12">
    <source>
        <dbReference type="ARBA" id="ARBA00048418"/>
    </source>
</evidence>
<dbReference type="PANTHER" id="PTHR21404:SF3">
    <property type="entry name" value="SMALL RNA 2'-O-METHYLTRANSFERASE"/>
    <property type="match status" value="1"/>
</dbReference>
<evidence type="ECO:0000256" key="4">
    <source>
        <dbReference type="ARBA" id="ARBA00022603"/>
    </source>
</evidence>
<dbReference type="CDD" id="cd02440">
    <property type="entry name" value="AdoMet_MTases"/>
    <property type="match status" value="1"/>
</dbReference>
<protein>
    <recommendedName>
        <fullName evidence="3">Small RNA 2'-O-methyltransferase</fullName>
        <ecNumber evidence="11">2.1.1.386</ecNumber>
    </recommendedName>
</protein>
<dbReference type="Gene3D" id="3.40.50.150">
    <property type="entry name" value="Vaccinia Virus protein VP39"/>
    <property type="match status" value="1"/>
</dbReference>
<keyword evidence="8" id="KW-0460">Magnesium</keyword>